<dbReference type="Proteomes" id="UP000053354">
    <property type="component" value="Chromosome"/>
</dbReference>
<protein>
    <submittedName>
        <fullName evidence="1">Uncharacterized protein</fullName>
    </submittedName>
</protein>
<dbReference type="AlphaFoldDB" id="A0A1B1S5R8"/>
<reference evidence="1" key="1">
    <citation type="submission" date="2016-10" db="EMBL/GenBank/DDBJ databases">
        <authorList>
            <person name="See-Too W.S."/>
        </authorList>
    </citation>
    <scope>NUCLEOTIDE SEQUENCE</scope>
    <source>
        <strain evidence="1">L10.15</strain>
    </source>
</reference>
<organism evidence="1 2">
    <name type="scientific">Planococcus versutus</name>
    <dbReference type="NCBI Taxonomy" id="1302659"/>
    <lineage>
        <taxon>Bacteria</taxon>
        <taxon>Bacillati</taxon>
        <taxon>Bacillota</taxon>
        <taxon>Bacilli</taxon>
        <taxon>Bacillales</taxon>
        <taxon>Caryophanaceae</taxon>
        <taxon>Planococcus</taxon>
    </lineage>
</organism>
<accession>A0A1B1S5R8</accession>
<dbReference type="STRING" id="1302659.I858_016180"/>
<dbReference type="RefSeq" id="WP_065524867.1">
    <property type="nucleotide sequence ID" value="NZ_CP016540.2"/>
</dbReference>
<sequence>MSIEIDTLPQTQTTITQKTPEYINQEIERQTEARIHQFKRKSPEEIIQRIAELDSETHAEKVLVVSLASATAATFLLSLTHKKWAIVSGILSVFLLQQKLKGWSLPLLLIRQQGFRTRSEINLERQALNNLLQDEHYPI</sequence>
<name>A0A1B1S5R8_9BACL</name>
<gene>
    <name evidence="1" type="ORF">I858_016180</name>
</gene>
<evidence type="ECO:0000313" key="2">
    <source>
        <dbReference type="Proteomes" id="UP000053354"/>
    </source>
</evidence>
<evidence type="ECO:0000313" key="1">
    <source>
        <dbReference type="EMBL" id="ANU28525.1"/>
    </source>
</evidence>
<keyword evidence="2" id="KW-1185">Reference proteome</keyword>
<dbReference type="KEGG" id="pll:I858_016180"/>
<proteinExistence type="predicted"/>
<dbReference type="OrthoDB" id="9799383at2"/>
<dbReference type="EMBL" id="CP016540">
    <property type="protein sequence ID" value="ANU28525.1"/>
    <property type="molecule type" value="Genomic_DNA"/>
</dbReference>